<dbReference type="RefSeq" id="WP_170022835.1">
    <property type="nucleotide sequence ID" value="NZ_JABCSC020000004.1"/>
</dbReference>
<evidence type="ECO:0000256" key="3">
    <source>
        <dbReference type="SAM" id="SignalP"/>
    </source>
</evidence>
<gene>
    <name evidence="5" type="ORF">HJ583_015865</name>
</gene>
<comment type="caution">
    <text evidence="5">The sequence shown here is derived from an EMBL/GenBank/DDBJ whole genome shotgun (WGS) entry which is preliminary data.</text>
</comment>
<evidence type="ECO:0000313" key="6">
    <source>
        <dbReference type="Proteomes" id="UP000778523"/>
    </source>
</evidence>
<feature type="chain" id="PRO_5046796973" evidence="3">
    <location>
        <begin position="19"/>
        <end position="125"/>
    </location>
</feature>
<reference evidence="5 6" key="1">
    <citation type="submission" date="2020-06" db="EMBL/GenBank/DDBJ databases">
        <title>Draft genome of Uliginosibacterium sp. IMCC34675.</title>
        <authorList>
            <person name="Song J."/>
        </authorList>
    </citation>
    <scope>NUCLEOTIDE SEQUENCE [LARGE SCALE GENOMIC DNA]</scope>
    <source>
        <strain evidence="5 6">IMCC34675</strain>
    </source>
</reference>
<name>A0ABX2IIE0_9RHOO</name>
<feature type="domain" description="HIRAN" evidence="4">
    <location>
        <begin position="23"/>
        <end position="121"/>
    </location>
</feature>
<dbReference type="Proteomes" id="UP000778523">
    <property type="component" value="Unassembled WGS sequence"/>
</dbReference>
<evidence type="ECO:0000259" key="4">
    <source>
        <dbReference type="SMART" id="SM00910"/>
    </source>
</evidence>
<keyword evidence="2" id="KW-0378">Hydrolase</keyword>
<evidence type="ECO:0000256" key="2">
    <source>
        <dbReference type="ARBA" id="ARBA00022801"/>
    </source>
</evidence>
<feature type="signal peptide" evidence="3">
    <location>
        <begin position="1"/>
        <end position="18"/>
    </location>
</feature>
<organism evidence="5 6">
    <name type="scientific">Uliginosibacterium aquaticum</name>
    <dbReference type="NCBI Taxonomy" id="2731212"/>
    <lineage>
        <taxon>Bacteria</taxon>
        <taxon>Pseudomonadati</taxon>
        <taxon>Pseudomonadota</taxon>
        <taxon>Betaproteobacteria</taxon>
        <taxon>Rhodocyclales</taxon>
        <taxon>Zoogloeaceae</taxon>
        <taxon>Uliginosibacterium</taxon>
    </lineage>
</organism>
<dbReference type="InterPro" id="IPR014905">
    <property type="entry name" value="HIRAN"/>
</dbReference>
<evidence type="ECO:0000313" key="5">
    <source>
        <dbReference type="EMBL" id="NSL56510.1"/>
    </source>
</evidence>
<dbReference type="Pfam" id="PF08797">
    <property type="entry name" value="HIRAN"/>
    <property type="match status" value="1"/>
</dbReference>
<keyword evidence="6" id="KW-1185">Reference proteome</keyword>
<evidence type="ECO:0000256" key="1">
    <source>
        <dbReference type="ARBA" id="ARBA00022723"/>
    </source>
</evidence>
<dbReference type="Gene3D" id="3.30.70.2330">
    <property type="match status" value="1"/>
</dbReference>
<dbReference type="EMBL" id="JABCSC020000004">
    <property type="protein sequence ID" value="NSL56510.1"/>
    <property type="molecule type" value="Genomic_DNA"/>
</dbReference>
<dbReference type="SMART" id="SM00910">
    <property type="entry name" value="HIRAN"/>
    <property type="match status" value="1"/>
</dbReference>
<proteinExistence type="predicted"/>
<protein>
    <submittedName>
        <fullName evidence="5">HIRAN protein</fullName>
    </submittedName>
</protein>
<accession>A0ABX2IIE0</accession>
<sequence>MRGLLLAALLLGVSPALAQHPRLVLQRSALAGFSHHSAEQLWPHLREGDALSLSREAANPYDALAVRVDWQGQALGYLPRSDNGAVAQALDQGRALDARISRLREHADPRRRIEIEVAAPLTPRP</sequence>
<keyword evidence="1" id="KW-0479">Metal-binding</keyword>
<keyword evidence="3" id="KW-0732">Signal</keyword>